<dbReference type="Proteomes" id="UP000410492">
    <property type="component" value="Unassembled WGS sequence"/>
</dbReference>
<protein>
    <submittedName>
        <fullName evidence="1">Uncharacterized protein</fullName>
    </submittedName>
</protein>
<dbReference type="AlphaFoldDB" id="A0A653DH51"/>
<gene>
    <name evidence="1" type="ORF">CALMAC_LOCUS17493</name>
</gene>
<organism evidence="1 2">
    <name type="scientific">Callosobruchus maculatus</name>
    <name type="common">Southern cowpea weevil</name>
    <name type="synonym">Pulse bruchid</name>
    <dbReference type="NCBI Taxonomy" id="64391"/>
    <lineage>
        <taxon>Eukaryota</taxon>
        <taxon>Metazoa</taxon>
        <taxon>Ecdysozoa</taxon>
        <taxon>Arthropoda</taxon>
        <taxon>Hexapoda</taxon>
        <taxon>Insecta</taxon>
        <taxon>Pterygota</taxon>
        <taxon>Neoptera</taxon>
        <taxon>Endopterygota</taxon>
        <taxon>Coleoptera</taxon>
        <taxon>Polyphaga</taxon>
        <taxon>Cucujiformia</taxon>
        <taxon>Chrysomeloidea</taxon>
        <taxon>Chrysomelidae</taxon>
        <taxon>Bruchinae</taxon>
        <taxon>Bruchini</taxon>
        <taxon>Callosobruchus</taxon>
    </lineage>
</organism>
<proteinExistence type="predicted"/>
<keyword evidence="2" id="KW-1185">Reference proteome</keyword>
<reference evidence="1 2" key="1">
    <citation type="submission" date="2019-01" db="EMBL/GenBank/DDBJ databases">
        <authorList>
            <person name="Sayadi A."/>
        </authorList>
    </citation>
    <scope>NUCLEOTIDE SEQUENCE [LARGE SCALE GENOMIC DNA]</scope>
</reference>
<accession>A0A653DH51</accession>
<evidence type="ECO:0000313" key="1">
    <source>
        <dbReference type="EMBL" id="VEN59510.1"/>
    </source>
</evidence>
<name>A0A653DH51_CALMS</name>
<dbReference type="EMBL" id="CAACVG010012048">
    <property type="protein sequence ID" value="VEN59510.1"/>
    <property type="molecule type" value="Genomic_DNA"/>
</dbReference>
<evidence type="ECO:0000313" key="2">
    <source>
        <dbReference type="Proteomes" id="UP000410492"/>
    </source>
</evidence>
<sequence>MTDTIFSLRFCATLATRYTLAPIFLFFRLCYCGGDNGFISSIKKSCRNALDRTR</sequence>